<reference evidence="2" key="1">
    <citation type="journal article" date="2020" name="Stud. Mycol.">
        <title>101 Dothideomycetes genomes: a test case for predicting lifestyles and emergence of pathogens.</title>
        <authorList>
            <person name="Haridas S."/>
            <person name="Albert R."/>
            <person name="Binder M."/>
            <person name="Bloem J."/>
            <person name="Labutti K."/>
            <person name="Salamov A."/>
            <person name="Andreopoulos B."/>
            <person name="Baker S."/>
            <person name="Barry K."/>
            <person name="Bills G."/>
            <person name="Bluhm B."/>
            <person name="Cannon C."/>
            <person name="Castanera R."/>
            <person name="Culley D."/>
            <person name="Daum C."/>
            <person name="Ezra D."/>
            <person name="Gonzalez J."/>
            <person name="Henrissat B."/>
            <person name="Kuo A."/>
            <person name="Liang C."/>
            <person name="Lipzen A."/>
            <person name="Lutzoni F."/>
            <person name="Magnuson J."/>
            <person name="Mondo S."/>
            <person name="Nolan M."/>
            <person name="Ohm R."/>
            <person name="Pangilinan J."/>
            <person name="Park H.-J."/>
            <person name="Ramirez L."/>
            <person name="Alfaro M."/>
            <person name="Sun H."/>
            <person name="Tritt A."/>
            <person name="Yoshinaga Y."/>
            <person name="Zwiers L.-H."/>
            <person name="Turgeon B."/>
            <person name="Goodwin S."/>
            <person name="Spatafora J."/>
            <person name="Crous P."/>
            <person name="Grigoriev I."/>
        </authorList>
    </citation>
    <scope>NUCLEOTIDE SEQUENCE</scope>
    <source>
        <strain evidence="2">CBS 627.86</strain>
    </source>
</reference>
<evidence type="ECO:0000256" key="1">
    <source>
        <dbReference type="SAM" id="SignalP"/>
    </source>
</evidence>
<sequence>MRLLLALLLAISLLSSAAVLPTKPVEALAGSPIDHLNASAVNLEKRIEYIDWRDITFQMACIPCMLGSMRNWQVPEFTLGDRNGVTNPYRTTLFALYDTLG</sequence>
<keyword evidence="3" id="KW-1185">Reference proteome</keyword>
<feature type="chain" id="PRO_5025466878" evidence="1">
    <location>
        <begin position="18"/>
        <end position="101"/>
    </location>
</feature>
<keyword evidence="1" id="KW-0732">Signal</keyword>
<accession>A0A6A5ZTP0</accession>
<dbReference type="EMBL" id="ML977311">
    <property type="protein sequence ID" value="KAF2122197.1"/>
    <property type="molecule type" value="Genomic_DNA"/>
</dbReference>
<evidence type="ECO:0000313" key="3">
    <source>
        <dbReference type="Proteomes" id="UP000799770"/>
    </source>
</evidence>
<evidence type="ECO:0000313" key="2">
    <source>
        <dbReference type="EMBL" id="KAF2122197.1"/>
    </source>
</evidence>
<proteinExistence type="predicted"/>
<organism evidence="2 3">
    <name type="scientific">Lophiotrema nucula</name>
    <dbReference type="NCBI Taxonomy" id="690887"/>
    <lineage>
        <taxon>Eukaryota</taxon>
        <taxon>Fungi</taxon>
        <taxon>Dikarya</taxon>
        <taxon>Ascomycota</taxon>
        <taxon>Pezizomycotina</taxon>
        <taxon>Dothideomycetes</taxon>
        <taxon>Pleosporomycetidae</taxon>
        <taxon>Pleosporales</taxon>
        <taxon>Lophiotremataceae</taxon>
        <taxon>Lophiotrema</taxon>
    </lineage>
</organism>
<dbReference type="AlphaFoldDB" id="A0A6A5ZTP0"/>
<gene>
    <name evidence="2" type="ORF">BDV96DRAFT_594114</name>
</gene>
<protein>
    <submittedName>
        <fullName evidence="2">Uncharacterized protein</fullName>
    </submittedName>
</protein>
<dbReference type="Proteomes" id="UP000799770">
    <property type="component" value="Unassembled WGS sequence"/>
</dbReference>
<name>A0A6A5ZTP0_9PLEO</name>
<feature type="signal peptide" evidence="1">
    <location>
        <begin position="1"/>
        <end position="17"/>
    </location>
</feature>